<feature type="signal peptide" evidence="2">
    <location>
        <begin position="1"/>
        <end position="20"/>
    </location>
</feature>
<evidence type="ECO:0000313" key="4">
    <source>
        <dbReference type="EMBL" id="SDC48549.1"/>
    </source>
</evidence>
<dbReference type="AlphaFoldDB" id="A0A1G6LZ96"/>
<dbReference type="STRING" id="1045774.SAMN05421872_102404"/>
<dbReference type="OrthoDB" id="9799970at2"/>
<dbReference type="PROSITE" id="PS51257">
    <property type="entry name" value="PROKAR_LIPOPROTEIN"/>
    <property type="match status" value="1"/>
</dbReference>
<dbReference type="GO" id="GO:0004180">
    <property type="term" value="F:carboxypeptidase activity"/>
    <property type="evidence" value="ECO:0007669"/>
    <property type="project" value="UniProtKB-KW"/>
</dbReference>
<reference evidence="4 5" key="1">
    <citation type="submission" date="2016-10" db="EMBL/GenBank/DDBJ databases">
        <authorList>
            <person name="de Groot N.N."/>
        </authorList>
    </citation>
    <scope>NUCLEOTIDE SEQUENCE [LARGE SCALE GENOMIC DNA]</scope>
    <source>
        <strain evidence="4 5">CGMCC 4.6858</strain>
    </source>
</reference>
<dbReference type="RefSeq" id="WP_090851892.1">
    <property type="nucleotide sequence ID" value="NZ_FMZM01000002.1"/>
</dbReference>
<dbReference type="EMBL" id="FMZM01000002">
    <property type="protein sequence ID" value="SDC48549.1"/>
    <property type="molecule type" value="Genomic_DNA"/>
</dbReference>
<keyword evidence="4" id="KW-0121">Carboxypeptidase</keyword>
<dbReference type="Proteomes" id="UP000199034">
    <property type="component" value="Unassembled WGS sequence"/>
</dbReference>
<dbReference type="InterPro" id="IPR009045">
    <property type="entry name" value="Zn_M74/Hedgehog-like"/>
</dbReference>
<accession>A0A1G6LZ96</accession>
<dbReference type="Gene3D" id="3.30.1380.10">
    <property type="match status" value="1"/>
</dbReference>
<name>A0A1G6LZ96_9ACTN</name>
<evidence type="ECO:0000256" key="1">
    <source>
        <dbReference type="SAM" id="MobiDB-lite"/>
    </source>
</evidence>
<gene>
    <name evidence="4" type="ORF">SAMN05421872_102404</name>
</gene>
<feature type="compositionally biased region" description="Polar residues" evidence="1">
    <location>
        <begin position="29"/>
        <end position="40"/>
    </location>
</feature>
<keyword evidence="2" id="KW-0732">Signal</keyword>
<keyword evidence="4" id="KW-0378">Hydrolase</keyword>
<sequence length="419" mass="43322">MRLRQALGAAGLTGVLALVAACGGGDGSGTTEPDASPSTVGASATPTSDDSTGDPSGDPGAGAGGDPLAPYAMDAPGPRTGRLTYADILVNGRESITDQTLAAVRAVPNVAAVERISLAQVSIDNKLLTVAAVDPASYRNFADAGSADTQQVWDRVAAGEIAVDPAVQAELPVDADGFLKLGSDKQAPRAHVGSYAPQVDGGIDAVVNEKWADELGMTTGNALLVAAPGFDPQDVGKQVRTAVGKERPLSFVDAVARFGLEPGAQQVAVVVGATAQAVGTFTYTVLGGGRVAPDPAWVREHIATEPVPILGSVTCNKLLFPQLRAALEEIVQRGLADKIDPDQYAGCYYPRFIAGSSKLSNHAFGLALDLNTSTNGRGIPGDMDRTVVSIFKKWGFAWGGDWNYTDPMHFEMNALVAPR</sequence>
<dbReference type="Pfam" id="PF13539">
    <property type="entry name" value="Peptidase_M15_4"/>
    <property type="match status" value="1"/>
</dbReference>
<evidence type="ECO:0000259" key="3">
    <source>
        <dbReference type="Pfam" id="PF13539"/>
    </source>
</evidence>
<dbReference type="InterPro" id="IPR039561">
    <property type="entry name" value="Peptidase_M15C"/>
</dbReference>
<organism evidence="4 5">
    <name type="scientific">Nocardioides lianchengensis</name>
    <dbReference type="NCBI Taxonomy" id="1045774"/>
    <lineage>
        <taxon>Bacteria</taxon>
        <taxon>Bacillati</taxon>
        <taxon>Actinomycetota</taxon>
        <taxon>Actinomycetes</taxon>
        <taxon>Propionibacteriales</taxon>
        <taxon>Nocardioidaceae</taxon>
        <taxon>Nocardioides</taxon>
    </lineage>
</organism>
<feature type="compositionally biased region" description="Low complexity" evidence="1">
    <location>
        <begin position="41"/>
        <end position="58"/>
    </location>
</feature>
<evidence type="ECO:0000256" key="2">
    <source>
        <dbReference type="SAM" id="SignalP"/>
    </source>
</evidence>
<feature type="region of interest" description="Disordered" evidence="1">
    <location>
        <begin position="25"/>
        <end position="76"/>
    </location>
</feature>
<evidence type="ECO:0000313" key="5">
    <source>
        <dbReference type="Proteomes" id="UP000199034"/>
    </source>
</evidence>
<proteinExistence type="predicted"/>
<dbReference type="SUPFAM" id="SSF55166">
    <property type="entry name" value="Hedgehog/DD-peptidase"/>
    <property type="match status" value="1"/>
</dbReference>
<keyword evidence="4" id="KW-0645">Protease</keyword>
<protein>
    <submittedName>
        <fullName evidence="4">D-alanyl-D-alanine carboxypeptidase</fullName>
    </submittedName>
</protein>
<keyword evidence="5" id="KW-1185">Reference proteome</keyword>
<feature type="domain" description="Peptidase M15C" evidence="3">
    <location>
        <begin position="355"/>
        <end position="412"/>
    </location>
</feature>
<feature type="chain" id="PRO_5038748774" evidence="2">
    <location>
        <begin position="21"/>
        <end position="419"/>
    </location>
</feature>